<keyword evidence="2" id="KW-0813">Transport</keyword>
<feature type="transmembrane region" description="Helical" evidence="7">
    <location>
        <begin position="142"/>
        <end position="166"/>
    </location>
</feature>
<keyword evidence="3 7" id="KW-0812">Transmembrane</keyword>
<evidence type="ECO:0000256" key="7">
    <source>
        <dbReference type="SAM" id="Phobius"/>
    </source>
</evidence>
<dbReference type="InterPro" id="IPR036259">
    <property type="entry name" value="MFS_trans_sf"/>
</dbReference>
<feature type="transmembrane region" description="Helical" evidence="7">
    <location>
        <begin position="305"/>
        <end position="328"/>
    </location>
</feature>
<dbReference type="InterPro" id="IPR044770">
    <property type="entry name" value="MFS_spinster-like"/>
</dbReference>
<dbReference type="GO" id="GO:0016020">
    <property type="term" value="C:membrane"/>
    <property type="evidence" value="ECO:0000318"/>
    <property type="project" value="GO_Central"/>
</dbReference>
<accession>A9V748</accession>
<dbReference type="eggNOG" id="KOG1330">
    <property type="taxonomic scope" value="Eukaryota"/>
</dbReference>
<feature type="transmembrane region" description="Helical" evidence="7">
    <location>
        <begin position="116"/>
        <end position="136"/>
    </location>
</feature>
<feature type="transmembrane region" description="Helical" evidence="7">
    <location>
        <begin position="178"/>
        <end position="200"/>
    </location>
</feature>
<dbReference type="RefSeq" id="XP_001748493.1">
    <property type="nucleotide sequence ID" value="XM_001748441.1"/>
</dbReference>
<dbReference type="GO" id="GO:0022857">
    <property type="term" value="F:transmembrane transporter activity"/>
    <property type="evidence" value="ECO:0000318"/>
    <property type="project" value="GO_Central"/>
</dbReference>
<feature type="domain" description="Major facilitator superfamily (MFS) profile" evidence="8">
    <location>
        <begin position="45"/>
        <end position="467"/>
    </location>
</feature>
<feature type="transmembrane region" description="Helical" evidence="7">
    <location>
        <begin position="87"/>
        <end position="109"/>
    </location>
</feature>
<dbReference type="AlphaFoldDB" id="A9V748"/>
<feature type="transmembrane region" description="Helical" evidence="7">
    <location>
        <begin position="340"/>
        <end position="360"/>
    </location>
</feature>
<keyword evidence="5 7" id="KW-0472">Membrane</keyword>
<evidence type="ECO:0000256" key="5">
    <source>
        <dbReference type="ARBA" id="ARBA00023136"/>
    </source>
</evidence>
<evidence type="ECO:0000313" key="10">
    <source>
        <dbReference type="Proteomes" id="UP000001357"/>
    </source>
</evidence>
<organism evidence="9 10">
    <name type="scientific">Monosiga brevicollis</name>
    <name type="common">Choanoflagellate</name>
    <dbReference type="NCBI Taxonomy" id="81824"/>
    <lineage>
        <taxon>Eukaryota</taxon>
        <taxon>Choanoflagellata</taxon>
        <taxon>Craspedida</taxon>
        <taxon>Salpingoecidae</taxon>
        <taxon>Monosiga</taxon>
    </lineage>
</organism>
<feature type="transmembrane region" description="Helical" evidence="7">
    <location>
        <begin position="406"/>
        <end position="429"/>
    </location>
</feature>
<evidence type="ECO:0000259" key="8">
    <source>
        <dbReference type="PROSITE" id="PS50850"/>
    </source>
</evidence>
<reference evidence="9 10" key="1">
    <citation type="journal article" date="2008" name="Nature">
        <title>The genome of the choanoflagellate Monosiga brevicollis and the origin of metazoans.</title>
        <authorList>
            <consortium name="JGI Sequencing"/>
            <person name="King N."/>
            <person name="Westbrook M.J."/>
            <person name="Young S.L."/>
            <person name="Kuo A."/>
            <person name="Abedin M."/>
            <person name="Chapman J."/>
            <person name="Fairclough S."/>
            <person name="Hellsten U."/>
            <person name="Isogai Y."/>
            <person name="Letunic I."/>
            <person name="Marr M."/>
            <person name="Pincus D."/>
            <person name="Putnam N."/>
            <person name="Rokas A."/>
            <person name="Wright K.J."/>
            <person name="Zuzow R."/>
            <person name="Dirks W."/>
            <person name="Good M."/>
            <person name="Goodstein D."/>
            <person name="Lemons D."/>
            <person name="Li W."/>
            <person name="Lyons J.B."/>
            <person name="Morris A."/>
            <person name="Nichols S."/>
            <person name="Richter D.J."/>
            <person name="Salamov A."/>
            <person name="Bork P."/>
            <person name="Lim W.A."/>
            <person name="Manning G."/>
            <person name="Miller W.T."/>
            <person name="McGinnis W."/>
            <person name="Shapiro H."/>
            <person name="Tjian R."/>
            <person name="Grigoriev I.V."/>
            <person name="Rokhsar D."/>
        </authorList>
    </citation>
    <scope>NUCLEOTIDE SEQUENCE [LARGE SCALE GENOMIC DNA]</scope>
    <source>
        <strain evidence="10">MX1 / ATCC 50154</strain>
    </source>
</reference>
<evidence type="ECO:0000256" key="2">
    <source>
        <dbReference type="ARBA" id="ARBA00022448"/>
    </source>
</evidence>
<dbReference type="KEGG" id="mbr:MONBRDRAFT_33732"/>
<feature type="transmembrane region" description="Helical" evidence="7">
    <location>
        <begin position="46"/>
        <end position="67"/>
    </location>
</feature>
<dbReference type="CDD" id="cd17328">
    <property type="entry name" value="MFS_spinster_like"/>
    <property type="match status" value="1"/>
</dbReference>
<dbReference type="Proteomes" id="UP000001357">
    <property type="component" value="Unassembled WGS sequence"/>
</dbReference>
<dbReference type="PANTHER" id="PTHR23505">
    <property type="entry name" value="SPINSTER"/>
    <property type="match status" value="1"/>
</dbReference>
<dbReference type="InterPro" id="IPR020846">
    <property type="entry name" value="MFS_dom"/>
</dbReference>
<evidence type="ECO:0000256" key="4">
    <source>
        <dbReference type="ARBA" id="ARBA00022989"/>
    </source>
</evidence>
<feature type="transmembrane region" description="Helical" evidence="7">
    <location>
        <begin position="263"/>
        <end position="285"/>
    </location>
</feature>
<dbReference type="Pfam" id="PF07690">
    <property type="entry name" value="MFS_1"/>
    <property type="match status" value="1"/>
</dbReference>
<keyword evidence="4 7" id="KW-1133">Transmembrane helix</keyword>
<protein>
    <recommendedName>
        <fullName evidence="8">Major facilitator superfamily (MFS) profile domain-containing protein</fullName>
    </recommendedName>
</protein>
<dbReference type="Gene3D" id="1.20.1250.20">
    <property type="entry name" value="MFS general substrate transporter like domains"/>
    <property type="match status" value="1"/>
</dbReference>
<feature type="transmembrane region" description="Helical" evidence="7">
    <location>
        <begin position="441"/>
        <end position="460"/>
    </location>
</feature>
<feature type="transmembrane region" description="Helical" evidence="7">
    <location>
        <begin position="366"/>
        <end position="394"/>
    </location>
</feature>
<sequence length="492" mass="53030">MARRADEDDEDVLRVRGNEDEVALLGGHDLDNPGSKPSSRQRTLTLLLLVGINLLNYLDRYTVSGVLPELKDKTKSGFSSDLSDSQSGLLMTVFVVSYMLVSPIFGYLGDRWNRKNLIVIGMVLWALFTVGGSFAQNYGQLLAARALVGVGEAAYAVISPTIIADLYEPEVRTHMLSIFYIAIPVGAALGFIVGGQVAAAFGSWRWALRVSPPLGLLLAAVLFFTREPPRGASEGHSHGHSMNEASGLKAFWMDFKAVMAVPTFFWSTLGFTAVTFTTGALAQWAPTYVYRQSQLESNHLSSSSASLYFGGVTVITGVCGTLLGSIISKRLESKTPAHDSYVCGVGMLVAVVFIGIAIPLASYQMWIFWVLTLFGELALCLNWGPTAAITLYVIEPKRRNTAEAVSILMTHLLGDAASPYLVGVISDVLHQKYDLVDADSLMLALLIPGFVSFLGGLAYLRGAHTVAADRAAASVREPETDFSIINSDSAVI</sequence>
<dbReference type="InterPro" id="IPR011701">
    <property type="entry name" value="MFS"/>
</dbReference>
<name>A9V748_MONBE</name>
<dbReference type="EMBL" id="CH991564">
    <property type="protein sequence ID" value="EDQ86657.1"/>
    <property type="molecule type" value="Genomic_DNA"/>
</dbReference>
<gene>
    <name evidence="9" type="ORF">MONBRDRAFT_33732</name>
</gene>
<dbReference type="OMA" id="YPWIVFA"/>
<keyword evidence="10" id="KW-1185">Reference proteome</keyword>
<proteinExistence type="inferred from homology"/>
<comment type="similarity">
    <text evidence="6">Belongs to the major facilitator superfamily. Spinster (TC 2.A.1.49) family.</text>
</comment>
<dbReference type="PROSITE" id="PS50850">
    <property type="entry name" value="MFS"/>
    <property type="match status" value="1"/>
</dbReference>
<feature type="transmembrane region" description="Helical" evidence="7">
    <location>
        <begin position="206"/>
        <end position="224"/>
    </location>
</feature>
<evidence type="ECO:0000256" key="1">
    <source>
        <dbReference type="ARBA" id="ARBA00004141"/>
    </source>
</evidence>
<dbReference type="InParanoid" id="A9V748"/>
<dbReference type="GeneID" id="5893752"/>
<dbReference type="SUPFAM" id="SSF103473">
    <property type="entry name" value="MFS general substrate transporter"/>
    <property type="match status" value="1"/>
</dbReference>
<evidence type="ECO:0000256" key="6">
    <source>
        <dbReference type="ARBA" id="ARBA00024338"/>
    </source>
</evidence>
<evidence type="ECO:0000313" key="9">
    <source>
        <dbReference type="EMBL" id="EDQ86657.1"/>
    </source>
</evidence>
<evidence type="ECO:0000256" key="3">
    <source>
        <dbReference type="ARBA" id="ARBA00022692"/>
    </source>
</evidence>
<dbReference type="FunCoup" id="A9V748">
    <property type="interactions" value="647"/>
</dbReference>
<comment type="subcellular location">
    <subcellularLocation>
        <location evidence="1">Membrane</location>
        <topology evidence="1">Multi-pass membrane protein</topology>
    </subcellularLocation>
</comment>
<dbReference type="PANTHER" id="PTHR23505:SF79">
    <property type="entry name" value="PROTEIN SPINSTER"/>
    <property type="match status" value="1"/>
</dbReference>